<evidence type="ECO:0000313" key="2">
    <source>
        <dbReference type="Proteomes" id="UP000291084"/>
    </source>
</evidence>
<dbReference type="PANTHER" id="PTHR47481">
    <property type="match status" value="1"/>
</dbReference>
<gene>
    <name evidence="1" type="primary">Vigan.03G215200</name>
    <name evidence="1" type="ORF">VIGAN_03215200</name>
</gene>
<name>A0A0S3RNK2_PHAAN</name>
<reference evidence="1 2" key="1">
    <citation type="journal article" date="2015" name="Sci. Rep.">
        <title>The power of single molecule real-time sequencing technology in the de novo assembly of a eukaryotic genome.</title>
        <authorList>
            <person name="Sakai H."/>
            <person name="Naito K."/>
            <person name="Ogiso-Tanaka E."/>
            <person name="Takahashi Y."/>
            <person name="Iseki K."/>
            <person name="Muto C."/>
            <person name="Satou K."/>
            <person name="Teruya K."/>
            <person name="Shiroma A."/>
            <person name="Shimoji M."/>
            <person name="Hirano T."/>
            <person name="Itoh T."/>
            <person name="Kaga A."/>
            <person name="Tomooka N."/>
        </authorList>
    </citation>
    <scope>NUCLEOTIDE SEQUENCE [LARGE SCALE GENOMIC DNA]</scope>
    <source>
        <strain evidence="2">cv. Shumari</strain>
    </source>
</reference>
<evidence type="ECO:0008006" key="3">
    <source>
        <dbReference type="Google" id="ProtNLM"/>
    </source>
</evidence>
<organism evidence="1 2">
    <name type="scientific">Vigna angularis var. angularis</name>
    <dbReference type="NCBI Taxonomy" id="157739"/>
    <lineage>
        <taxon>Eukaryota</taxon>
        <taxon>Viridiplantae</taxon>
        <taxon>Streptophyta</taxon>
        <taxon>Embryophyta</taxon>
        <taxon>Tracheophyta</taxon>
        <taxon>Spermatophyta</taxon>
        <taxon>Magnoliopsida</taxon>
        <taxon>eudicotyledons</taxon>
        <taxon>Gunneridae</taxon>
        <taxon>Pentapetalae</taxon>
        <taxon>rosids</taxon>
        <taxon>fabids</taxon>
        <taxon>Fabales</taxon>
        <taxon>Fabaceae</taxon>
        <taxon>Papilionoideae</taxon>
        <taxon>50 kb inversion clade</taxon>
        <taxon>NPAAA clade</taxon>
        <taxon>indigoferoid/millettioid clade</taxon>
        <taxon>Phaseoleae</taxon>
        <taxon>Vigna</taxon>
    </lineage>
</organism>
<accession>A0A0S3RNK2</accession>
<protein>
    <recommendedName>
        <fullName evidence="3">Retrotransposon Copia-like N-terminal domain-containing protein</fullName>
    </recommendedName>
</protein>
<evidence type="ECO:0000313" key="1">
    <source>
        <dbReference type="EMBL" id="BAT82181.1"/>
    </source>
</evidence>
<dbReference type="PANTHER" id="PTHR47481:SF22">
    <property type="entry name" value="RETROTRANSPOSON GAG DOMAIN-CONTAINING PROTEIN"/>
    <property type="match status" value="1"/>
</dbReference>
<keyword evidence="2" id="KW-1185">Reference proteome</keyword>
<sequence>MWDILIDTYEETNKVKEEEAISTLEELSSFKDDEEVKLCLMFDSASDTLDNSNEEVDFSDIHSVIEAYDELMPNSSKMAEAYQSVVKLTQSNYLNWHLQIEEILDGLDLYKFLDGSHLAPTALIDNTDTTPVSQANPAYLSWKRQDRLIYGALLTTLSDSDNPLLLMNSMRSSSNMNFT</sequence>
<dbReference type="EMBL" id="AP015036">
    <property type="protein sequence ID" value="BAT82181.1"/>
    <property type="molecule type" value="Genomic_DNA"/>
</dbReference>
<dbReference type="AlphaFoldDB" id="A0A0S3RNK2"/>
<dbReference type="OrthoDB" id="1912561at2759"/>
<dbReference type="Proteomes" id="UP000291084">
    <property type="component" value="Chromosome 3"/>
</dbReference>
<proteinExistence type="predicted"/>